<dbReference type="KEGG" id="spap:H3Z74_16200"/>
<dbReference type="PROSITE" id="PS51257">
    <property type="entry name" value="PROKAR_LIPOPROTEIN"/>
    <property type="match status" value="1"/>
</dbReference>
<name>A0A7H0LF34_9SPHN</name>
<evidence type="ECO:0000313" key="2">
    <source>
        <dbReference type="Proteomes" id="UP000516148"/>
    </source>
</evidence>
<dbReference type="AlphaFoldDB" id="A0A7H0LF34"/>
<organism evidence="1 2">
    <name type="scientific">Sphingomonas alpina</name>
    <dbReference type="NCBI Taxonomy" id="653931"/>
    <lineage>
        <taxon>Bacteria</taxon>
        <taxon>Pseudomonadati</taxon>
        <taxon>Pseudomonadota</taxon>
        <taxon>Alphaproteobacteria</taxon>
        <taxon>Sphingomonadales</taxon>
        <taxon>Sphingomonadaceae</taxon>
        <taxon>Sphingomonas</taxon>
    </lineage>
</organism>
<proteinExistence type="predicted"/>
<keyword evidence="2" id="KW-1185">Reference proteome</keyword>
<dbReference type="Proteomes" id="UP000516148">
    <property type="component" value="Chromosome"/>
</dbReference>
<dbReference type="RefSeq" id="WP_187760615.1">
    <property type="nucleotide sequence ID" value="NZ_CP061038.1"/>
</dbReference>
<protein>
    <recommendedName>
        <fullName evidence="3">Lipoprotein</fullName>
    </recommendedName>
</protein>
<evidence type="ECO:0000313" key="1">
    <source>
        <dbReference type="EMBL" id="QNQ08287.1"/>
    </source>
</evidence>
<sequence length="130" mass="14376">MAIKSKSFLTATVMVAAMSVSGCNRSKDLIVEQVGGKIQARFDDEEKGKVCINSVSVYKVGADISLRTEKDLVWNIALNATRMGDCRSGIEILTTPKEFDEKVRRKLSRGRYLIQINGGLLSGQGFFELR</sequence>
<evidence type="ECO:0008006" key="3">
    <source>
        <dbReference type="Google" id="ProtNLM"/>
    </source>
</evidence>
<gene>
    <name evidence="1" type="ORF">H3Z74_16200</name>
</gene>
<accession>A0A7H0LF34</accession>
<reference evidence="1 2" key="1">
    <citation type="submission" date="2020-09" db="EMBL/GenBank/DDBJ databases">
        <title>Sphingomonas sp., a new species isolated from pork steak.</title>
        <authorList>
            <person name="Heidler von Heilborn D."/>
        </authorList>
    </citation>
    <scope>NUCLEOTIDE SEQUENCE [LARGE SCALE GENOMIC DNA]</scope>
    <source>
        <strain evidence="2">S8-3T</strain>
    </source>
</reference>
<dbReference type="EMBL" id="CP061038">
    <property type="protein sequence ID" value="QNQ08287.1"/>
    <property type="molecule type" value="Genomic_DNA"/>
</dbReference>